<sequence>MDIQGMIKGMQKKMSDIKEKKDNARYTGESAGGMVKVTIDGHFDLKEVIIDENLEEDMCILSELIIVAYNHAKEIATKDDTSIEENLLKGFPLPFDMKKPPF</sequence>
<evidence type="ECO:0000313" key="2">
    <source>
        <dbReference type="EMBL" id="QHD65214.1"/>
    </source>
</evidence>
<reference evidence="2 3" key="1">
    <citation type="journal article" date="2020" name="MBio">
        <title>Erratum for Teymournejad et al., 'Isolation and Molecular Analysis of a Novel Neorickettsia Species That Causes Potomac Horse Fever'.</title>
        <authorList>
            <person name="Teymournejad O."/>
            <person name="Lin M."/>
            <person name="Bekebrede H."/>
            <person name="Kamr A."/>
            <person name="Toribio R.E."/>
            <person name="Arroyo L.G."/>
            <person name="Baird J.D."/>
            <person name="Rikihisa Y."/>
        </authorList>
    </citation>
    <scope>NUCLEOTIDE SEQUENCE [LARGE SCALE GENOMIC DNA]</scope>
    <source>
        <strain evidence="2 3">Fin17</strain>
    </source>
</reference>
<evidence type="ECO:0000256" key="1">
    <source>
        <dbReference type="SAM" id="MobiDB-lite"/>
    </source>
</evidence>
<accession>A0A6P1GAK3</accession>
<keyword evidence="3" id="KW-1185">Reference proteome</keyword>
<organism evidence="2 3">
    <name type="scientific">Neorickettsia findlayensis</name>
    <dbReference type="NCBI Taxonomy" id="2686014"/>
    <lineage>
        <taxon>Bacteria</taxon>
        <taxon>Pseudomonadati</taxon>
        <taxon>Pseudomonadota</taxon>
        <taxon>Alphaproteobacteria</taxon>
        <taxon>Rickettsiales</taxon>
        <taxon>Anaplasmataceae</taxon>
        <taxon>Neorickettsia</taxon>
    </lineage>
</organism>
<dbReference type="KEGG" id="nef:GP480_01965"/>
<evidence type="ECO:0000313" key="3">
    <source>
        <dbReference type="Proteomes" id="UP000464912"/>
    </source>
</evidence>
<dbReference type="Proteomes" id="UP000464912">
    <property type="component" value="Chromosome"/>
</dbReference>
<dbReference type="SUPFAM" id="SSF82607">
    <property type="entry name" value="YbaB-like"/>
    <property type="match status" value="1"/>
</dbReference>
<dbReference type="Pfam" id="PF02575">
    <property type="entry name" value="YbaB_DNA_bd"/>
    <property type="match status" value="1"/>
</dbReference>
<dbReference type="EMBL" id="CP047224">
    <property type="protein sequence ID" value="QHD65214.1"/>
    <property type="molecule type" value="Genomic_DNA"/>
</dbReference>
<proteinExistence type="predicted"/>
<protein>
    <submittedName>
        <fullName evidence="2">YbaB/EbfC family nucleoid-associated protein</fullName>
    </submittedName>
</protein>
<dbReference type="InterPro" id="IPR004401">
    <property type="entry name" value="YbaB/EbfC"/>
</dbReference>
<dbReference type="GO" id="GO:0003677">
    <property type="term" value="F:DNA binding"/>
    <property type="evidence" value="ECO:0007669"/>
    <property type="project" value="InterPro"/>
</dbReference>
<gene>
    <name evidence="2" type="ORF">GP480_01965</name>
</gene>
<reference evidence="2 3" key="2">
    <citation type="journal article" date="2020" name="MBio">
        <title>Isolation and Molecular Analysis of a Novel Neorickettsia Species That Causes Potomac Horse Fever.</title>
        <authorList>
            <person name="Teymournejad O."/>
            <person name="Lin M."/>
            <person name="Bekebrede H."/>
            <person name="Kamr A."/>
            <person name="Toribio R.E."/>
            <person name="Arroyo L.G."/>
            <person name="Baird J.D."/>
            <person name="Rikihisa Y."/>
        </authorList>
    </citation>
    <scope>NUCLEOTIDE SEQUENCE [LARGE SCALE GENOMIC DNA]</scope>
    <source>
        <strain evidence="2 3">Fin17</strain>
    </source>
</reference>
<dbReference type="Gene3D" id="3.30.1310.10">
    <property type="entry name" value="Nucleoid-associated protein YbaB-like domain"/>
    <property type="match status" value="1"/>
</dbReference>
<dbReference type="NCBIfam" id="TIGR00103">
    <property type="entry name" value="DNA_YbaB_EbfC"/>
    <property type="match status" value="1"/>
</dbReference>
<dbReference type="InterPro" id="IPR036894">
    <property type="entry name" value="YbaB-like_sf"/>
</dbReference>
<name>A0A6P1GAK3_9RICK</name>
<dbReference type="AlphaFoldDB" id="A0A6P1GAK3"/>
<feature type="region of interest" description="Disordered" evidence="1">
    <location>
        <begin position="1"/>
        <end position="20"/>
    </location>
</feature>
<dbReference type="PIRSF" id="PIRSF004555">
    <property type="entry name" value="UCP004555"/>
    <property type="match status" value="1"/>
</dbReference>
<dbReference type="RefSeq" id="WP_160095400.1">
    <property type="nucleotide sequence ID" value="NZ_CP047224.1"/>
</dbReference>